<dbReference type="InterPro" id="IPR017871">
    <property type="entry name" value="ABC_transporter-like_CS"/>
</dbReference>
<evidence type="ECO:0000256" key="2">
    <source>
        <dbReference type="ARBA" id="ARBA00022448"/>
    </source>
</evidence>
<evidence type="ECO:0000313" key="8">
    <source>
        <dbReference type="Proteomes" id="UP000189177"/>
    </source>
</evidence>
<dbReference type="GO" id="GO:0016887">
    <property type="term" value="F:ATP hydrolysis activity"/>
    <property type="evidence" value="ECO:0007669"/>
    <property type="project" value="InterPro"/>
</dbReference>
<dbReference type="InterPro" id="IPR027417">
    <property type="entry name" value="P-loop_NTPase"/>
</dbReference>
<keyword evidence="2" id="KW-0813">Transport</keyword>
<dbReference type="Gene3D" id="3.40.50.300">
    <property type="entry name" value="P-loop containing nucleotide triphosphate hydrolases"/>
    <property type="match status" value="1"/>
</dbReference>
<evidence type="ECO:0000256" key="5">
    <source>
        <dbReference type="SAM" id="MobiDB-lite"/>
    </source>
</evidence>
<sequence length="286" mass="31049">MGAAISIDYITHHYPKQTDPTLQDIELTVSPGETIALIGQSGCGKSTLLHMLAGLLIPSEGAVRINGHQVIKPSPRWNMMFQKPSLYPWMTVRRNASLGLIFQGRQEGMNKRVDALLETVGLAEKAEVNVQSLSGGQQQRVALARSLATDPELLLLDEPFSALDAFTKTELQDEVVRLSRDRGITVVFVTHDIEEAVAMADRVVVMGSNPGTLQHQLKVDLPHPRDRTSPGFTELKAELMEFFGATRHPASRPEPTDDTSSSAEAPEADDPAASGSAPARRAIRAA</sequence>
<feature type="compositionally biased region" description="Low complexity" evidence="5">
    <location>
        <begin position="260"/>
        <end position="280"/>
    </location>
</feature>
<dbReference type="SMART" id="SM00382">
    <property type="entry name" value="AAA"/>
    <property type="match status" value="1"/>
</dbReference>
<dbReference type="Proteomes" id="UP000189177">
    <property type="component" value="Unassembled WGS sequence"/>
</dbReference>
<dbReference type="InterPro" id="IPR003439">
    <property type="entry name" value="ABC_transporter-like_ATP-bd"/>
</dbReference>
<dbReference type="PANTHER" id="PTHR42788:SF13">
    <property type="entry name" value="ALIPHATIC SULFONATES IMPORT ATP-BINDING PROTEIN SSUB"/>
    <property type="match status" value="1"/>
</dbReference>
<dbReference type="EMBL" id="MUZR01000047">
    <property type="protein sequence ID" value="OOC09511.1"/>
    <property type="molecule type" value="Genomic_DNA"/>
</dbReference>
<organism evidence="7 8">
    <name type="scientific">Thioalkalivibrio halophilus</name>
    <dbReference type="NCBI Taxonomy" id="252474"/>
    <lineage>
        <taxon>Bacteria</taxon>
        <taxon>Pseudomonadati</taxon>
        <taxon>Pseudomonadota</taxon>
        <taxon>Gammaproteobacteria</taxon>
        <taxon>Chromatiales</taxon>
        <taxon>Ectothiorhodospiraceae</taxon>
        <taxon>Thioalkalivibrio</taxon>
    </lineage>
</organism>
<dbReference type="PROSITE" id="PS50893">
    <property type="entry name" value="ABC_TRANSPORTER_2"/>
    <property type="match status" value="1"/>
</dbReference>
<gene>
    <name evidence="7" type="ORF">B1A74_10690</name>
</gene>
<dbReference type="PROSITE" id="PS00211">
    <property type="entry name" value="ABC_TRANSPORTER_1"/>
    <property type="match status" value="1"/>
</dbReference>
<protein>
    <submittedName>
        <fullName evidence="7">ABC transporter</fullName>
    </submittedName>
</protein>
<comment type="similarity">
    <text evidence="1">Belongs to the ABC transporter superfamily.</text>
</comment>
<evidence type="ECO:0000256" key="1">
    <source>
        <dbReference type="ARBA" id="ARBA00005417"/>
    </source>
</evidence>
<evidence type="ECO:0000259" key="6">
    <source>
        <dbReference type="PROSITE" id="PS50893"/>
    </source>
</evidence>
<feature type="region of interest" description="Disordered" evidence="5">
    <location>
        <begin position="245"/>
        <end position="286"/>
    </location>
</feature>
<dbReference type="RefSeq" id="WP_024329178.1">
    <property type="nucleotide sequence ID" value="NZ_MUZR01000047.1"/>
</dbReference>
<dbReference type="SUPFAM" id="SSF52540">
    <property type="entry name" value="P-loop containing nucleoside triphosphate hydrolases"/>
    <property type="match status" value="1"/>
</dbReference>
<dbReference type="OrthoDB" id="9802264at2"/>
<feature type="domain" description="ABC transporter" evidence="6">
    <location>
        <begin position="5"/>
        <end position="233"/>
    </location>
</feature>
<dbReference type="InterPro" id="IPR003593">
    <property type="entry name" value="AAA+_ATPase"/>
</dbReference>
<name>A0A1V2ZWX8_9GAMM</name>
<keyword evidence="8" id="KW-1185">Reference proteome</keyword>
<dbReference type="GO" id="GO:0005524">
    <property type="term" value="F:ATP binding"/>
    <property type="evidence" value="ECO:0007669"/>
    <property type="project" value="UniProtKB-KW"/>
</dbReference>
<dbReference type="Pfam" id="PF00005">
    <property type="entry name" value="ABC_tran"/>
    <property type="match status" value="1"/>
</dbReference>
<reference evidence="7 8" key="1">
    <citation type="submission" date="2017-02" db="EMBL/GenBank/DDBJ databases">
        <title>Genomic diversity within the haloalkaliphilic genus Thioalkalivibrio.</title>
        <authorList>
            <person name="Ahn A.-C."/>
            <person name="Meier-Kolthoff J."/>
            <person name="Overmars L."/>
            <person name="Richter M."/>
            <person name="Woyke T."/>
            <person name="Sorokin D.Y."/>
            <person name="Muyzer G."/>
        </authorList>
    </citation>
    <scope>NUCLEOTIDE SEQUENCE [LARGE SCALE GENOMIC DNA]</scope>
    <source>
        <strain evidence="7 8">HL17</strain>
    </source>
</reference>
<dbReference type="CDD" id="cd03293">
    <property type="entry name" value="ABC_NrtD_SsuB_transporters"/>
    <property type="match status" value="1"/>
</dbReference>
<dbReference type="PANTHER" id="PTHR42788">
    <property type="entry name" value="TAURINE IMPORT ATP-BINDING PROTEIN-RELATED"/>
    <property type="match status" value="1"/>
</dbReference>
<evidence type="ECO:0000256" key="3">
    <source>
        <dbReference type="ARBA" id="ARBA00022741"/>
    </source>
</evidence>
<dbReference type="STRING" id="252474.B1A74_10690"/>
<keyword evidence="3" id="KW-0547">Nucleotide-binding</keyword>
<keyword evidence="4" id="KW-0067">ATP-binding</keyword>
<accession>A0A1V2ZWX8</accession>
<dbReference type="AlphaFoldDB" id="A0A1V2ZWX8"/>
<comment type="caution">
    <text evidence="7">The sequence shown here is derived from an EMBL/GenBank/DDBJ whole genome shotgun (WGS) entry which is preliminary data.</text>
</comment>
<evidence type="ECO:0000313" key="7">
    <source>
        <dbReference type="EMBL" id="OOC09511.1"/>
    </source>
</evidence>
<dbReference type="InterPro" id="IPR050166">
    <property type="entry name" value="ABC_transporter_ATP-bind"/>
</dbReference>
<proteinExistence type="inferred from homology"/>
<evidence type="ECO:0000256" key="4">
    <source>
        <dbReference type="ARBA" id="ARBA00022840"/>
    </source>
</evidence>